<dbReference type="PANTHER" id="PTHR42756:SF1">
    <property type="entry name" value="TRANSCRIPTIONAL REPRESSOR OF EMRAB OPERON"/>
    <property type="match status" value="1"/>
</dbReference>
<dbReference type="SUPFAM" id="SSF46785">
    <property type="entry name" value="Winged helix' DNA-binding domain"/>
    <property type="match status" value="1"/>
</dbReference>
<evidence type="ECO:0000256" key="3">
    <source>
        <dbReference type="ARBA" id="ARBA00023163"/>
    </source>
</evidence>
<reference evidence="5" key="1">
    <citation type="journal article" date="2014" name="Genome Announc.">
        <title>Draft Genome Sequence of Lactobacillus oryzae Strain SG293T.</title>
        <authorList>
            <person name="Tanizawa Y."/>
            <person name="Fujisawa T."/>
            <person name="Mochizuki T."/>
            <person name="Kaminuma E."/>
            <person name="Nakamura Y."/>
            <person name="Tohno M."/>
        </authorList>
    </citation>
    <scope>NUCLEOTIDE SEQUENCE [LARGE SCALE GENOMIC DNA]</scope>
    <source>
        <strain evidence="5">SG293</strain>
    </source>
</reference>
<dbReference type="Pfam" id="PF12802">
    <property type="entry name" value="MarR_2"/>
    <property type="match status" value="1"/>
</dbReference>
<evidence type="ECO:0000259" key="4">
    <source>
        <dbReference type="PROSITE" id="PS50995"/>
    </source>
</evidence>
<proteinExistence type="predicted"/>
<evidence type="ECO:0000313" key="5">
    <source>
        <dbReference type="EMBL" id="GAK48685.1"/>
    </source>
</evidence>
<dbReference type="SMART" id="SM00347">
    <property type="entry name" value="HTH_MARR"/>
    <property type="match status" value="1"/>
</dbReference>
<dbReference type="Gene3D" id="1.10.10.10">
    <property type="entry name" value="Winged helix-like DNA-binding domain superfamily/Winged helix DNA-binding domain"/>
    <property type="match status" value="1"/>
</dbReference>
<dbReference type="PANTHER" id="PTHR42756">
    <property type="entry name" value="TRANSCRIPTIONAL REGULATOR, MARR"/>
    <property type="match status" value="1"/>
</dbReference>
<name>A0A081BKW7_9LACO</name>
<dbReference type="PRINTS" id="PR00598">
    <property type="entry name" value="HTHMARR"/>
</dbReference>
<keyword evidence="3" id="KW-0804">Transcription</keyword>
<dbReference type="InterPro" id="IPR000835">
    <property type="entry name" value="HTH_MarR-typ"/>
</dbReference>
<feature type="domain" description="HTH marR-type" evidence="4">
    <location>
        <begin position="1"/>
        <end position="129"/>
    </location>
</feature>
<evidence type="ECO:0000256" key="2">
    <source>
        <dbReference type="ARBA" id="ARBA00023125"/>
    </source>
</evidence>
<keyword evidence="2" id="KW-0238">DNA-binding</keyword>
<sequence length="136" mass="15470">MSTTNTCSKLFKAVLTDRLKDVGVTYNTWISLYFINSHDIISQNNLAKLVGITGPSMVKIVQRLDDEGLIYQQQDSKDHRKKLISLTEDGIKKYNEILSIVIEYQKTMTKGLSQKELDIVANVFDKMIRNAKKALS</sequence>
<dbReference type="Proteomes" id="UP000028700">
    <property type="component" value="Unassembled WGS sequence"/>
</dbReference>
<dbReference type="InterPro" id="IPR036390">
    <property type="entry name" value="WH_DNA-bd_sf"/>
</dbReference>
<dbReference type="InterPro" id="IPR036388">
    <property type="entry name" value="WH-like_DNA-bd_sf"/>
</dbReference>
<dbReference type="EMBL" id="BBJM01000048">
    <property type="protein sequence ID" value="GAK48685.1"/>
    <property type="molecule type" value="Genomic_DNA"/>
</dbReference>
<organism evidence="5 6">
    <name type="scientific">Secundilactobacillus oryzae JCM 18671</name>
    <dbReference type="NCBI Taxonomy" id="1291743"/>
    <lineage>
        <taxon>Bacteria</taxon>
        <taxon>Bacillati</taxon>
        <taxon>Bacillota</taxon>
        <taxon>Bacilli</taxon>
        <taxon>Lactobacillales</taxon>
        <taxon>Lactobacillaceae</taxon>
        <taxon>Secundilactobacillus</taxon>
    </lineage>
</organism>
<evidence type="ECO:0000313" key="6">
    <source>
        <dbReference type="Proteomes" id="UP000028700"/>
    </source>
</evidence>
<evidence type="ECO:0000256" key="1">
    <source>
        <dbReference type="ARBA" id="ARBA00023015"/>
    </source>
</evidence>
<accession>A0A081BKW7</accession>
<keyword evidence="1" id="KW-0805">Transcription regulation</keyword>
<dbReference type="eggNOG" id="COG1846">
    <property type="taxonomic scope" value="Bacteria"/>
</dbReference>
<keyword evidence="6" id="KW-1185">Reference proteome</keyword>
<dbReference type="GO" id="GO:0003677">
    <property type="term" value="F:DNA binding"/>
    <property type="evidence" value="ECO:0007669"/>
    <property type="project" value="UniProtKB-KW"/>
</dbReference>
<comment type="caution">
    <text evidence="5">The sequence shown here is derived from an EMBL/GenBank/DDBJ whole genome shotgun (WGS) entry which is preliminary data.</text>
</comment>
<dbReference type="GO" id="GO:0003700">
    <property type="term" value="F:DNA-binding transcription factor activity"/>
    <property type="evidence" value="ECO:0007669"/>
    <property type="project" value="InterPro"/>
</dbReference>
<protein>
    <submittedName>
        <fullName evidence="5">Transcriptional regulator, MarR family protein</fullName>
    </submittedName>
</protein>
<dbReference type="AlphaFoldDB" id="A0A081BKW7"/>
<dbReference type="PROSITE" id="PS50995">
    <property type="entry name" value="HTH_MARR_2"/>
    <property type="match status" value="1"/>
</dbReference>
<dbReference type="STRING" id="1291743.LOSG293_480080"/>
<gene>
    <name evidence="5" type="ORF">LOSG293_480080</name>
</gene>